<comment type="caution">
    <text evidence="1">The sequence shown here is derived from an EMBL/GenBank/DDBJ whole genome shotgun (WGS) entry which is preliminary data.</text>
</comment>
<keyword evidence="2" id="KW-1185">Reference proteome</keyword>
<proteinExistence type="predicted"/>
<sequence length="453" mass="49680">MSDEPEARMWDEGSSRYDSGGHEVYFESAFASSEHLDRAPLLSEIRIYPSLPERKYGFGFGECRREQAWTQATLPIRNGGLGTRKISSVALPAFLSSIHSTLDLAVDRLGQHGLSCSSGADRLSRHATLNDILRRVSLVPTFPPLCSPRLYGAMASALTDVVDTLEDWPCAGVGRYLYRHPGGVLPNSNYQSCGAAVDARERLKVTKYSCLGAQYHFFAFGVETLGPWETYTDIPVAARAPGTHCHWDAPAEPRSAVRQLLLALVLCGLFMIAEVIGGFLAGSLSVMCDAAHMLSDCGGFALALLAFHCAKRQPDFHMSYGYKRAEVLGAMVSVLLIWILTGIFVYVAALRLHSGDYSIEPNAMMVVSGCGVAFNVVLAVVLHGCSDVDEDGITFNRQLTLINGWRNSPLQSRASDETRRELRRSARLCQERFPVHESEDIVANAISPRDCKQ</sequence>
<evidence type="ECO:0000313" key="2">
    <source>
        <dbReference type="Proteomes" id="UP001064048"/>
    </source>
</evidence>
<name>A0ACC0K8J8_CHOFU</name>
<protein>
    <submittedName>
        <fullName evidence="1">Uncharacterized protein</fullName>
    </submittedName>
</protein>
<organism evidence="1 2">
    <name type="scientific">Choristoneura fumiferana</name>
    <name type="common">Spruce budworm moth</name>
    <name type="synonym">Archips fumiferana</name>
    <dbReference type="NCBI Taxonomy" id="7141"/>
    <lineage>
        <taxon>Eukaryota</taxon>
        <taxon>Metazoa</taxon>
        <taxon>Ecdysozoa</taxon>
        <taxon>Arthropoda</taxon>
        <taxon>Hexapoda</taxon>
        <taxon>Insecta</taxon>
        <taxon>Pterygota</taxon>
        <taxon>Neoptera</taxon>
        <taxon>Endopterygota</taxon>
        <taxon>Lepidoptera</taxon>
        <taxon>Glossata</taxon>
        <taxon>Ditrysia</taxon>
        <taxon>Tortricoidea</taxon>
        <taxon>Tortricidae</taxon>
        <taxon>Tortricinae</taxon>
        <taxon>Choristoneura</taxon>
    </lineage>
</organism>
<dbReference type="EMBL" id="CM046124">
    <property type="protein sequence ID" value="KAI8432533.1"/>
    <property type="molecule type" value="Genomic_DNA"/>
</dbReference>
<dbReference type="Proteomes" id="UP001064048">
    <property type="component" value="Chromosome 24"/>
</dbReference>
<reference evidence="1 2" key="1">
    <citation type="journal article" date="2022" name="Genome Biol. Evol.">
        <title>The Spruce Budworm Genome: Reconstructing the Evolutionary History of Antifreeze Proteins.</title>
        <authorList>
            <person name="Beliveau C."/>
            <person name="Gagne P."/>
            <person name="Picq S."/>
            <person name="Vernygora O."/>
            <person name="Keeling C.I."/>
            <person name="Pinkney K."/>
            <person name="Doucet D."/>
            <person name="Wen F."/>
            <person name="Johnston J.S."/>
            <person name="Maaroufi H."/>
            <person name="Boyle B."/>
            <person name="Laroche J."/>
            <person name="Dewar K."/>
            <person name="Juretic N."/>
            <person name="Blackburn G."/>
            <person name="Nisole A."/>
            <person name="Brunet B."/>
            <person name="Brandao M."/>
            <person name="Lumley L."/>
            <person name="Duan J."/>
            <person name="Quan G."/>
            <person name="Lucarotti C.J."/>
            <person name="Roe A.D."/>
            <person name="Sperling F.A.H."/>
            <person name="Levesque R.C."/>
            <person name="Cusson M."/>
        </authorList>
    </citation>
    <scope>NUCLEOTIDE SEQUENCE [LARGE SCALE GENOMIC DNA]</scope>
    <source>
        <strain evidence="1">Glfc:IPQL:Cfum</strain>
    </source>
</reference>
<gene>
    <name evidence="1" type="ORF">MSG28_013530</name>
</gene>
<accession>A0ACC0K8J8</accession>
<evidence type="ECO:0000313" key="1">
    <source>
        <dbReference type="EMBL" id="KAI8432533.1"/>
    </source>
</evidence>